<dbReference type="Proteomes" id="UP000293142">
    <property type="component" value="Unassembled WGS sequence"/>
</dbReference>
<accession>A0A4Q9DNR9</accession>
<dbReference type="RefSeq" id="WP_131015603.1">
    <property type="nucleotide sequence ID" value="NZ_SIRE01000016.1"/>
</dbReference>
<evidence type="ECO:0000313" key="1">
    <source>
        <dbReference type="EMBL" id="TBL75692.1"/>
    </source>
</evidence>
<keyword evidence="2" id="KW-1185">Reference proteome</keyword>
<protein>
    <submittedName>
        <fullName evidence="1">Abortive infection protein</fullName>
    </submittedName>
</protein>
<dbReference type="InterPro" id="IPR017853">
    <property type="entry name" value="GH"/>
</dbReference>
<proteinExistence type="predicted"/>
<gene>
    <name evidence="1" type="ORF">EYB31_22120</name>
</gene>
<reference evidence="1 2" key="1">
    <citation type="submission" date="2019-02" db="EMBL/GenBank/DDBJ databases">
        <title>Paenibacillus sp. nov., isolated from surface-sterilized tissue of Thalictrum simplex L.</title>
        <authorList>
            <person name="Tuo L."/>
        </authorList>
    </citation>
    <scope>NUCLEOTIDE SEQUENCE [LARGE SCALE GENOMIC DNA]</scope>
    <source>
        <strain evidence="1 2">N2SHLJ1</strain>
    </source>
</reference>
<sequence length="350" mass="39879">MTNDHILRRRGINYDVGTFTRGRASSSRDHFDPDIVRREMEIIKRDLHCNAVRISGEPLPRLVAAAEYALAQGLEVWFSPAKIDANEQETLDYFAECAKAAESLRKQSDHLVFVTGCELTFFMKGLVDGATSFDRIATFMKPWKLLKSTIVRGSFQKRLNRFLSKAAAVVREHFHGSVTYASGTWENVDWTPFDYVGIDYYRDAHNKANYAVKLRDYFKHGKPVIVLEFGCCTYQGAEDKGGYGWNIVDRSAVPPQLKGNFVRDEAMQARQISELLDIFEAEKINGAFLFTFVSVTYPYNEQTSYDLDKASYSVVKTYTDQTGTAYNGMPWEPKASFHAVADYYAKLRSR</sequence>
<evidence type="ECO:0000313" key="2">
    <source>
        <dbReference type="Proteomes" id="UP000293142"/>
    </source>
</evidence>
<dbReference type="SUPFAM" id="SSF51445">
    <property type="entry name" value="(Trans)glycosidases"/>
    <property type="match status" value="1"/>
</dbReference>
<name>A0A4Q9DNR9_9BACL</name>
<comment type="caution">
    <text evidence="1">The sequence shown here is derived from an EMBL/GenBank/DDBJ whole genome shotgun (WGS) entry which is preliminary data.</text>
</comment>
<organism evidence="1 2">
    <name type="scientific">Paenibacillus thalictri</name>
    <dbReference type="NCBI Taxonomy" id="2527873"/>
    <lineage>
        <taxon>Bacteria</taxon>
        <taxon>Bacillati</taxon>
        <taxon>Bacillota</taxon>
        <taxon>Bacilli</taxon>
        <taxon>Bacillales</taxon>
        <taxon>Paenibacillaceae</taxon>
        <taxon>Paenibacillus</taxon>
    </lineage>
</organism>
<dbReference type="AlphaFoldDB" id="A0A4Q9DNR9"/>
<dbReference type="EMBL" id="SIRE01000016">
    <property type="protein sequence ID" value="TBL75692.1"/>
    <property type="molecule type" value="Genomic_DNA"/>
</dbReference>
<dbReference type="Gene3D" id="3.20.20.80">
    <property type="entry name" value="Glycosidases"/>
    <property type="match status" value="1"/>
</dbReference>
<dbReference type="OrthoDB" id="151193at2"/>